<name>A0A4U5NC93_STECR</name>
<sequence>MRCEWMRTGGGVNLGLQTRVLGQLAKDQKEFEFLAVESDIMSFKETAFVQKALLFYWKDTLNVSQF</sequence>
<comment type="caution">
    <text evidence="1">The sequence shown here is derived from an EMBL/GenBank/DDBJ whole genome shotgun (WGS) entry which is preliminary data.</text>
</comment>
<keyword evidence="2" id="KW-1185">Reference proteome</keyword>
<dbReference type="Proteomes" id="UP000298663">
    <property type="component" value="Unassembled WGS sequence"/>
</dbReference>
<evidence type="ECO:0000313" key="1">
    <source>
        <dbReference type="EMBL" id="TKR80162.1"/>
    </source>
</evidence>
<protein>
    <submittedName>
        <fullName evidence="1">Uncharacterized protein</fullName>
    </submittedName>
</protein>
<evidence type="ECO:0000313" key="2">
    <source>
        <dbReference type="Proteomes" id="UP000298663"/>
    </source>
</evidence>
<gene>
    <name evidence="1" type="ORF">L596_014282</name>
</gene>
<dbReference type="AlphaFoldDB" id="A0A4U5NC93"/>
<proteinExistence type="predicted"/>
<reference evidence="1 2" key="2">
    <citation type="journal article" date="2019" name="G3 (Bethesda)">
        <title>Hybrid Assembly of the Genome of the Entomopathogenic Nematode Steinernema carpocapsae Identifies the X-Chromosome.</title>
        <authorList>
            <person name="Serra L."/>
            <person name="Macchietto M."/>
            <person name="Macias-Munoz A."/>
            <person name="McGill C.J."/>
            <person name="Rodriguez I.M."/>
            <person name="Rodriguez B."/>
            <person name="Murad R."/>
            <person name="Mortazavi A."/>
        </authorList>
    </citation>
    <scope>NUCLEOTIDE SEQUENCE [LARGE SCALE GENOMIC DNA]</scope>
    <source>
        <strain evidence="1 2">ALL</strain>
    </source>
</reference>
<accession>A0A4U5NC93</accession>
<reference evidence="1 2" key="1">
    <citation type="journal article" date="2015" name="Genome Biol.">
        <title>Comparative genomics of Steinernema reveals deeply conserved gene regulatory networks.</title>
        <authorList>
            <person name="Dillman A.R."/>
            <person name="Macchietto M."/>
            <person name="Porter C.F."/>
            <person name="Rogers A."/>
            <person name="Williams B."/>
            <person name="Antoshechkin I."/>
            <person name="Lee M.M."/>
            <person name="Goodwin Z."/>
            <person name="Lu X."/>
            <person name="Lewis E.E."/>
            <person name="Goodrich-Blair H."/>
            <person name="Stock S.P."/>
            <person name="Adams B.J."/>
            <person name="Sternberg P.W."/>
            <person name="Mortazavi A."/>
        </authorList>
    </citation>
    <scope>NUCLEOTIDE SEQUENCE [LARGE SCALE GENOMIC DNA]</scope>
    <source>
        <strain evidence="1 2">ALL</strain>
    </source>
</reference>
<dbReference type="EMBL" id="AZBU02000004">
    <property type="protein sequence ID" value="TKR80162.1"/>
    <property type="molecule type" value="Genomic_DNA"/>
</dbReference>
<organism evidence="1 2">
    <name type="scientific">Steinernema carpocapsae</name>
    <name type="common">Entomopathogenic nematode</name>
    <dbReference type="NCBI Taxonomy" id="34508"/>
    <lineage>
        <taxon>Eukaryota</taxon>
        <taxon>Metazoa</taxon>
        <taxon>Ecdysozoa</taxon>
        <taxon>Nematoda</taxon>
        <taxon>Chromadorea</taxon>
        <taxon>Rhabditida</taxon>
        <taxon>Tylenchina</taxon>
        <taxon>Panagrolaimomorpha</taxon>
        <taxon>Strongyloidoidea</taxon>
        <taxon>Steinernematidae</taxon>
        <taxon>Steinernema</taxon>
    </lineage>
</organism>